<proteinExistence type="predicted"/>
<gene>
    <name evidence="2" type="ORF">AKL17_2522</name>
</gene>
<protein>
    <submittedName>
        <fullName evidence="2">Uncharacterized protein</fullName>
    </submittedName>
</protein>
<dbReference type="AlphaFoldDB" id="A0A159Z3S7"/>
<dbReference type="EMBL" id="CP012661">
    <property type="protein sequence ID" value="AMY69765.1"/>
    <property type="molecule type" value="Genomic_DNA"/>
</dbReference>
<reference evidence="2 3" key="1">
    <citation type="submission" date="2015-09" db="EMBL/GenBank/DDBJ databases">
        <title>Complete genome sequence of Defluviimonas alba cai42t isolated from an oilfield in Xinjiang.</title>
        <authorList>
            <person name="Geng S."/>
            <person name="Pan X."/>
            <person name="Wu X."/>
        </authorList>
    </citation>
    <scope>NUCLEOTIDE SEQUENCE [LARGE SCALE GENOMIC DNA]</scope>
    <source>
        <strain evidence="3">cai42</strain>
    </source>
</reference>
<evidence type="ECO:0000313" key="2">
    <source>
        <dbReference type="EMBL" id="AMY69765.1"/>
    </source>
</evidence>
<accession>A0A159Z3S7</accession>
<keyword evidence="1" id="KW-0812">Transmembrane</keyword>
<dbReference type="KEGG" id="daa:AKL17_2522"/>
<sequence>MNLVWLMRAAHWVRNPPSMGRVILVGVVVAICLAIVGIERLGLWPEALTLDPKATRGPRLP</sequence>
<evidence type="ECO:0000313" key="3">
    <source>
        <dbReference type="Proteomes" id="UP000076128"/>
    </source>
</evidence>
<evidence type="ECO:0000256" key="1">
    <source>
        <dbReference type="SAM" id="Phobius"/>
    </source>
</evidence>
<keyword evidence="3" id="KW-1185">Reference proteome</keyword>
<dbReference type="Proteomes" id="UP000076128">
    <property type="component" value="Chromosome"/>
</dbReference>
<name>A0A159Z3S7_9RHOB</name>
<keyword evidence="1" id="KW-1133">Transmembrane helix</keyword>
<dbReference type="RefSeq" id="WP_174549652.1">
    <property type="nucleotide sequence ID" value="NZ_CP012661.1"/>
</dbReference>
<feature type="transmembrane region" description="Helical" evidence="1">
    <location>
        <begin position="20"/>
        <end position="38"/>
    </location>
</feature>
<dbReference type="STRING" id="1335048.AKL17_2522"/>
<keyword evidence="1" id="KW-0472">Membrane</keyword>
<organism evidence="2 3">
    <name type="scientific">Frigidibacter mobilis</name>
    <dbReference type="NCBI Taxonomy" id="1335048"/>
    <lineage>
        <taxon>Bacteria</taxon>
        <taxon>Pseudomonadati</taxon>
        <taxon>Pseudomonadota</taxon>
        <taxon>Alphaproteobacteria</taxon>
        <taxon>Rhodobacterales</taxon>
        <taxon>Paracoccaceae</taxon>
        <taxon>Frigidibacter</taxon>
    </lineage>
</organism>